<evidence type="ECO:0000313" key="5">
    <source>
        <dbReference type="Proteomes" id="UP000008316"/>
    </source>
</evidence>
<feature type="domain" description="TrfB transcriptional repressor protein" evidence="3">
    <location>
        <begin position="81"/>
        <end position="132"/>
    </location>
</feature>
<proteinExistence type="predicted"/>
<dbReference type="KEGG" id="bgd:bgla_3p0130"/>
<dbReference type="EMBL" id="CP002603">
    <property type="protein sequence ID" value="AEA65715.1"/>
    <property type="molecule type" value="Genomic_DNA"/>
</dbReference>
<evidence type="ECO:0000259" key="3">
    <source>
        <dbReference type="Pfam" id="PF16509"/>
    </source>
</evidence>
<feature type="domain" description="TrfB transcriptional repressor protein" evidence="3">
    <location>
        <begin position="143"/>
        <end position="223"/>
    </location>
</feature>
<sequence>MPTTRFSIRLTQDEFASTAAYLRLGGSTLEIAQKALVDQAKLADLVKEYGRTPEQINKIVQRVYDEWNRRTPSSRVSSEIFETAVAKRPRLAPQSIEIARRALVDGEEYRTLAEEYGLTSARIGQIVKTIYADCEIATVAPHLTETQFKDAVAGRRFTDQTLQIAHAVLVRGESMPDVAQATGMSRQWIHKAVKTVHDAFLARENIPPGWVTETVTAPKDMLSEFRAAVEKKRKAYFSDPS</sequence>
<geneLocation type="plasmid" evidence="4 5">
    <name>bgla_3p</name>
</geneLocation>
<organism evidence="4 5">
    <name type="scientific">Burkholderia gladioli (strain BSR3)</name>
    <dbReference type="NCBI Taxonomy" id="999541"/>
    <lineage>
        <taxon>Bacteria</taxon>
        <taxon>Pseudomonadati</taxon>
        <taxon>Pseudomonadota</taxon>
        <taxon>Betaproteobacteria</taxon>
        <taxon>Burkholderiales</taxon>
        <taxon>Burkholderiaceae</taxon>
        <taxon>Burkholderia</taxon>
    </lineage>
</organism>
<reference evidence="4 5" key="1">
    <citation type="journal article" date="2011" name="J. Bacteriol.">
        <title>Complete genome sequence of Burkholderia gladioli BSR3.</title>
        <authorList>
            <person name="Seo Y.S."/>
            <person name="Lim J."/>
            <person name="Choi B.S."/>
            <person name="Kim H."/>
            <person name="Goo E."/>
            <person name="Lee B."/>
            <person name="Lim J.S."/>
            <person name="Choi I.Y."/>
            <person name="Moon J.S."/>
            <person name="Kim J."/>
            <person name="Hwang I."/>
        </authorList>
    </citation>
    <scope>NUCLEOTIDE SEQUENCE [LARGE SCALE GENOMIC DNA]</scope>
    <source>
        <strain evidence="5">BSR3</strain>
    </source>
</reference>
<protein>
    <submittedName>
        <fullName evidence="4">ParR</fullName>
    </submittedName>
</protein>
<dbReference type="InterPro" id="IPR032428">
    <property type="entry name" value="TrfB"/>
</dbReference>
<keyword evidence="4" id="KW-0614">Plasmid</keyword>
<feature type="domain" description="TrfB transcriptional repressor protein" evidence="3">
    <location>
        <begin position="10"/>
        <end position="70"/>
    </location>
</feature>
<gene>
    <name evidence="4" type="ordered locus">bgla_3p0130</name>
</gene>
<evidence type="ECO:0000313" key="4">
    <source>
        <dbReference type="EMBL" id="AEA65715.1"/>
    </source>
</evidence>
<keyword evidence="1" id="KW-0805">Transcription regulation</keyword>
<dbReference type="RefSeq" id="WP_013691850.1">
    <property type="nucleotide sequence ID" value="NC_015378.1"/>
</dbReference>
<keyword evidence="5" id="KW-1185">Reference proteome</keyword>
<name>F2LSB9_BURGS</name>
<dbReference type="HOGENOM" id="CLU_1150156_0_0_4"/>
<evidence type="ECO:0000256" key="2">
    <source>
        <dbReference type="ARBA" id="ARBA00023163"/>
    </source>
</evidence>
<keyword evidence="2" id="KW-0804">Transcription</keyword>
<evidence type="ECO:0000256" key="1">
    <source>
        <dbReference type="ARBA" id="ARBA00023015"/>
    </source>
</evidence>
<dbReference type="AlphaFoldDB" id="F2LSB9"/>
<dbReference type="InterPro" id="IPR053721">
    <property type="entry name" value="Fimbrial_Adhesin_Reg"/>
</dbReference>
<dbReference type="Proteomes" id="UP000008316">
    <property type="component" value="Plasmid bgla_3p"/>
</dbReference>
<accession>F2LSB9</accession>
<dbReference type="Pfam" id="PF16509">
    <property type="entry name" value="KORA"/>
    <property type="match status" value="3"/>
</dbReference>
<dbReference type="Gene3D" id="1.10.10.2690">
    <property type="match status" value="3"/>
</dbReference>